<evidence type="ECO:0000313" key="2">
    <source>
        <dbReference type="EMBL" id="GDY66587.1"/>
    </source>
</evidence>
<reference evidence="2 5" key="2">
    <citation type="submission" date="2019-04" db="EMBL/GenBank/DDBJ databases">
        <title>Draft genome sequences of Streptomyces avermitilis NBRC 14893.</title>
        <authorList>
            <person name="Komaki H."/>
            <person name="Tamura T."/>
            <person name="Hosoyama A."/>
        </authorList>
    </citation>
    <scope>NUCLEOTIDE SEQUENCE [LARGE SCALE GENOMIC DNA]</scope>
    <source>
        <strain evidence="2 5">NBRC 14893</strain>
    </source>
</reference>
<dbReference type="EMBL" id="BJHY01000001">
    <property type="protein sequence ID" value="GDY73173.1"/>
    <property type="molecule type" value="Genomic_DNA"/>
</dbReference>
<gene>
    <name evidence="2" type="ORF">SAV14893_059800</name>
    <name evidence="3" type="ORF">SAV31267_026580</name>
</gene>
<dbReference type="Proteomes" id="UP000302139">
    <property type="component" value="Unassembled WGS sequence"/>
</dbReference>
<protein>
    <submittedName>
        <fullName evidence="3">Uncharacterized protein</fullName>
    </submittedName>
</protein>
<proteinExistence type="predicted"/>
<accession>A0A4D4MM39</accession>
<comment type="caution">
    <text evidence="3">The sequence shown here is derived from an EMBL/GenBank/DDBJ whole genome shotgun (WGS) entry which is preliminary data.</text>
</comment>
<organism evidence="3 4">
    <name type="scientific">Streptomyces avermitilis</name>
    <dbReference type="NCBI Taxonomy" id="33903"/>
    <lineage>
        <taxon>Bacteria</taxon>
        <taxon>Bacillati</taxon>
        <taxon>Actinomycetota</taxon>
        <taxon>Actinomycetes</taxon>
        <taxon>Kitasatosporales</taxon>
        <taxon>Streptomycetaceae</taxon>
        <taxon>Streptomyces</taxon>
    </lineage>
</organism>
<evidence type="ECO:0000313" key="5">
    <source>
        <dbReference type="Proteomes" id="UP000302139"/>
    </source>
</evidence>
<evidence type="ECO:0000313" key="3">
    <source>
        <dbReference type="EMBL" id="GDY73173.1"/>
    </source>
</evidence>
<reference evidence="3 4" key="1">
    <citation type="submission" date="2019-04" db="EMBL/GenBank/DDBJ databases">
        <title>Draft genome sequences of Streptomyces avermitilis ATCC 31267.</title>
        <authorList>
            <person name="Komaki H."/>
            <person name="Tamura T."/>
            <person name="Hosoyama A."/>
        </authorList>
    </citation>
    <scope>NUCLEOTIDE SEQUENCE [LARGE SCALE GENOMIC DNA]</scope>
    <source>
        <strain evidence="3 4">ATCC 31267</strain>
    </source>
</reference>
<evidence type="ECO:0000313" key="4">
    <source>
        <dbReference type="Proteomes" id="UP000299211"/>
    </source>
</evidence>
<name>A0A4D4MM39_STRAX</name>
<dbReference type="Proteomes" id="UP000299211">
    <property type="component" value="Unassembled WGS sequence"/>
</dbReference>
<evidence type="ECO:0000256" key="1">
    <source>
        <dbReference type="SAM" id="MobiDB-lite"/>
    </source>
</evidence>
<dbReference type="EMBL" id="BJHX01000001">
    <property type="protein sequence ID" value="GDY66587.1"/>
    <property type="molecule type" value="Genomic_DNA"/>
</dbReference>
<dbReference type="AlphaFoldDB" id="A0A4D4MM39"/>
<feature type="region of interest" description="Disordered" evidence="1">
    <location>
        <begin position="30"/>
        <end position="59"/>
    </location>
</feature>
<sequence length="59" mass="6380">MSADRLAKSLRVSDMLSPVTVEWDVEGGGAPRCGHTVPPAPERQLNTGRRKGTAFREST</sequence>